<dbReference type="PROSITE" id="PS00211">
    <property type="entry name" value="ABC_TRANSPORTER_1"/>
    <property type="match status" value="1"/>
</dbReference>
<dbReference type="PANTHER" id="PTHR19211">
    <property type="entry name" value="ATP-BINDING TRANSPORT PROTEIN-RELATED"/>
    <property type="match status" value="1"/>
</dbReference>
<dbReference type="InterPro" id="IPR017871">
    <property type="entry name" value="ABC_transporter-like_CS"/>
</dbReference>
<dbReference type="InterPro" id="IPR050611">
    <property type="entry name" value="ABCF"/>
</dbReference>
<organism evidence="5 6">
    <name type="scientific">Isoptericola jiangsuensis</name>
    <dbReference type="NCBI Taxonomy" id="548579"/>
    <lineage>
        <taxon>Bacteria</taxon>
        <taxon>Bacillati</taxon>
        <taxon>Actinomycetota</taxon>
        <taxon>Actinomycetes</taxon>
        <taxon>Micrococcales</taxon>
        <taxon>Promicromonosporaceae</taxon>
        <taxon>Isoptericola</taxon>
    </lineage>
</organism>
<keyword evidence="6" id="KW-1185">Reference proteome</keyword>
<keyword evidence="2" id="KW-0547">Nucleotide-binding</keyword>
<dbReference type="InterPro" id="IPR027417">
    <property type="entry name" value="P-loop_NTPase"/>
</dbReference>
<dbReference type="GO" id="GO:0005524">
    <property type="term" value="F:ATP binding"/>
    <property type="evidence" value="ECO:0007669"/>
    <property type="project" value="UniProtKB-KW"/>
</dbReference>
<reference evidence="5 6" key="1">
    <citation type="submission" date="2017-10" db="EMBL/GenBank/DDBJ databases">
        <title>Sequencing the genomes of 1000 actinobacteria strains.</title>
        <authorList>
            <person name="Klenk H.-P."/>
        </authorList>
    </citation>
    <scope>NUCLEOTIDE SEQUENCE [LARGE SCALE GENOMIC DNA]</scope>
    <source>
        <strain evidence="5 6">DSM 21863</strain>
    </source>
</reference>
<name>A0A2A9EWJ6_9MICO</name>
<dbReference type="RefSeq" id="WP_098463094.1">
    <property type="nucleotide sequence ID" value="NZ_PDJJ01000001.1"/>
</dbReference>
<gene>
    <name evidence="5" type="ORF">ATJ88_1278</name>
</gene>
<evidence type="ECO:0000259" key="4">
    <source>
        <dbReference type="PROSITE" id="PS50893"/>
    </source>
</evidence>
<feature type="domain" description="ABC transporter" evidence="4">
    <location>
        <begin position="346"/>
        <end position="543"/>
    </location>
</feature>
<dbReference type="GO" id="GO:0016887">
    <property type="term" value="F:ATP hydrolysis activity"/>
    <property type="evidence" value="ECO:0007669"/>
    <property type="project" value="InterPro"/>
</dbReference>
<dbReference type="Gene3D" id="3.40.50.300">
    <property type="entry name" value="P-loop containing nucleotide triphosphate hydrolases"/>
    <property type="match status" value="2"/>
</dbReference>
<evidence type="ECO:0000313" key="6">
    <source>
        <dbReference type="Proteomes" id="UP000224130"/>
    </source>
</evidence>
<dbReference type="FunFam" id="3.40.50.300:FF:000011">
    <property type="entry name" value="Putative ABC transporter ATP-binding component"/>
    <property type="match status" value="1"/>
</dbReference>
<feature type="domain" description="ABC transporter" evidence="4">
    <location>
        <begin position="3"/>
        <end position="253"/>
    </location>
</feature>
<dbReference type="OrthoDB" id="4797497at2"/>
<dbReference type="CDD" id="cd03221">
    <property type="entry name" value="ABCF_EF-3"/>
    <property type="match status" value="1"/>
</dbReference>
<dbReference type="AlphaFoldDB" id="A0A2A9EWJ6"/>
<dbReference type="InterPro" id="IPR003439">
    <property type="entry name" value="ABC_transporter-like_ATP-bd"/>
</dbReference>
<protein>
    <submittedName>
        <fullName evidence="5">Macrolide transport system ATP-binding/permease protein</fullName>
    </submittedName>
</protein>
<sequence>MHLVASGISFAYPGRPVLDGVDLRVSGGVRLGVVGENGSGKSTLLRVLAGELRPKAGEVRRRGTLAYVPQELTDTAGRTVGDLVADTLADVRALAARLEEAAAAFDHENDDLKRLGGLLSGIEHLAAWDADRRVDVALTRLGAVRDPGRRLDTLSVGQRYRVRLACRLAERADLLLLDEPTNHLDDSGVAYLTETIQAWRGGVVVVTHDRELLDDVVTAMFDLDPAMDGRPALYGQPGYHEYRFAKAQMLARWHQRFRAEQKRAAELAFRLDRSYEGLSDEWRPPKGSQKNRRGTRARIHVKAADRLVQKLEAEAVDVPPPPPALAFPDLPALSAGWEAGDPLVELRSPHVVAPDGATRLDLPGTRLAVPPSGRLLVTGPNGTGKSTLLAAFTGALPLARGTRTARDGLRIGVVGQESDAVTAEHAKRSAFDAYAAHALALLSRGELDPDHLVPVAALGLLSEDELERPLVELSVGQKRRFDLALALLHAPHLLVLDEPTNHLSVDVMDALTTALLRTSAAVVVATHDRRMRADLADWPVLDLATVPA</sequence>
<dbReference type="PANTHER" id="PTHR19211:SF14">
    <property type="entry name" value="ATP-BINDING CASSETTE SUB-FAMILY F MEMBER 1"/>
    <property type="match status" value="1"/>
</dbReference>
<keyword evidence="1" id="KW-0677">Repeat</keyword>
<dbReference type="EMBL" id="PDJJ01000001">
    <property type="protein sequence ID" value="PFG42615.1"/>
    <property type="molecule type" value="Genomic_DNA"/>
</dbReference>
<dbReference type="InterPro" id="IPR003593">
    <property type="entry name" value="AAA+_ATPase"/>
</dbReference>
<accession>A0A2A9EWJ6</accession>
<dbReference type="PROSITE" id="PS50893">
    <property type="entry name" value="ABC_TRANSPORTER_2"/>
    <property type="match status" value="2"/>
</dbReference>
<evidence type="ECO:0000313" key="5">
    <source>
        <dbReference type="EMBL" id="PFG42615.1"/>
    </source>
</evidence>
<dbReference type="Pfam" id="PF00005">
    <property type="entry name" value="ABC_tran"/>
    <property type="match status" value="2"/>
</dbReference>
<comment type="caution">
    <text evidence="5">The sequence shown here is derived from an EMBL/GenBank/DDBJ whole genome shotgun (WGS) entry which is preliminary data.</text>
</comment>
<evidence type="ECO:0000256" key="1">
    <source>
        <dbReference type="ARBA" id="ARBA00022737"/>
    </source>
</evidence>
<dbReference type="SMART" id="SM00382">
    <property type="entry name" value="AAA"/>
    <property type="match status" value="2"/>
</dbReference>
<keyword evidence="3 5" id="KW-0067">ATP-binding</keyword>
<proteinExistence type="predicted"/>
<dbReference type="SUPFAM" id="SSF52540">
    <property type="entry name" value="P-loop containing nucleoside triphosphate hydrolases"/>
    <property type="match status" value="2"/>
</dbReference>
<evidence type="ECO:0000256" key="3">
    <source>
        <dbReference type="ARBA" id="ARBA00022840"/>
    </source>
</evidence>
<evidence type="ECO:0000256" key="2">
    <source>
        <dbReference type="ARBA" id="ARBA00022741"/>
    </source>
</evidence>
<dbReference type="Proteomes" id="UP000224130">
    <property type="component" value="Unassembled WGS sequence"/>
</dbReference>